<evidence type="ECO:0000256" key="9">
    <source>
        <dbReference type="ARBA" id="ARBA00022840"/>
    </source>
</evidence>
<evidence type="ECO:0000256" key="6">
    <source>
        <dbReference type="ARBA" id="ARBA00022694"/>
    </source>
</evidence>
<keyword evidence="4" id="KW-0963">Cytoplasm</keyword>
<keyword evidence="7" id="KW-0548">Nucleotidyltransferase</keyword>
<dbReference type="InterPro" id="IPR006070">
    <property type="entry name" value="Sua5-like_dom"/>
</dbReference>
<name>A0A919B3D5_9ACTN</name>
<comment type="catalytic activity">
    <reaction evidence="11">
        <text>L-threonine + hydrogencarbonate + ATP = L-threonylcarbamoyladenylate + diphosphate + H2O</text>
        <dbReference type="Rhea" id="RHEA:36407"/>
        <dbReference type="ChEBI" id="CHEBI:15377"/>
        <dbReference type="ChEBI" id="CHEBI:17544"/>
        <dbReference type="ChEBI" id="CHEBI:30616"/>
        <dbReference type="ChEBI" id="CHEBI:33019"/>
        <dbReference type="ChEBI" id="CHEBI:57926"/>
        <dbReference type="ChEBI" id="CHEBI:73682"/>
        <dbReference type="EC" id="2.7.7.87"/>
    </reaction>
</comment>
<dbReference type="EC" id="2.7.7.87" evidence="3"/>
<dbReference type="GO" id="GO:0006450">
    <property type="term" value="P:regulation of translational fidelity"/>
    <property type="evidence" value="ECO:0007669"/>
    <property type="project" value="TreeGrafter"/>
</dbReference>
<organism evidence="13 14">
    <name type="scientific">Streptomyces mashuensis</name>
    <dbReference type="NCBI Taxonomy" id="33904"/>
    <lineage>
        <taxon>Bacteria</taxon>
        <taxon>Bacillati</taxon>
        <taxon>Actinomycetota</taxon>
        <taxon>Actinomycetes</taxon>
        <taxon>Kitasatosporales</taxon>
        <taxon>Streptomycetaceae</taxon>
        <taxon>Streptomyces</taxon>
    </lineage>
</organism>
<protein>
    <recommendedName>
        <fullName evidence="10">L-threonylcarbamoyladenylate synthase</fullName>
        <ecNumber evidence="3">2.7.7.87</ecNumber>
    </recommendedName>
    <alternativeName>
        <fullName evidence="10">L-threonylcarbamoyladenylate synthase</fullName>
    </alternativeName>
</protein>
<dbReference type="GO" id="GO:0003725">
    <property type="term" value="F:double-stranded RNA binding"/>
    <property type="evidence" value="ECO:0007669"/>
    <property type="project" value="InterPro"/>
</dbReference>
<keyword evidence="8" id="KW-0547">Nucleotide-binding</keyword>
<dbReference type="GO" id="GO:0000049">
    <property type="term" value="F:tRNA binding"/>
    <property type="evidence" value="ECO:0007669"/>
    <property type="project" value="TreeGrafter"/>
</dbReference>
<reference evidence="13" key="2">
    <citation type="submission" date="2020-09" db="EMBL/GenBank/DDBJ databases">
        <authorList>
            <person name="Sun Q."/>
            <person name="Ohkuma M."/>
        </authorList>
    </citation>
    <scope>NUCLEOTIDE SEQUENCE</scope>
    <source>
        <strain evidence="13">JCM 4059</strain>
    </source>
</reference>
<comment type="subcellular location">
    <subcellularLocation>
        <location evidence="1">Cytoplasm</location>
    </subcellularLocation>
</comment>
<dbReference type="PANTHER" id="PTHR17490">
    <property type="entry name" value="SUA5"/>
    <property type="match status" value="1"/>
</dbReference>
<feature type="domain" description="YrdC-like" evidence="12">
    <location>
        <begin position="6"/>
        <end position="200"/>
    </location>
</feature>
<gene>
    <name evidence="13" type="ORF">GCM10010218_23560</name>
</gene>
<evidence type="ECO:0000256" key="3">
    <source>
        <dbReference type="ARBA" id="ARBA00012584"/>
    </source>
</evidence>
<keyword evidence="9" id="KW-0067">ATP-binding</keyword>
<sequence length="216" mass="22421">MRVIGPEDIDTAVRAIEDGGLVVVPTRRWYMICADASNARACDSIITGKRRPSGKPLAYVAPSMASCEDHFVLSPEARRLAAAFWPGDLALLLPWNDAEEAARHAAVGSPALVTIAPGFLGDLASAVKVPLAATTANVSGDAGPNDPGPAITVHQVHAFLTASGLDADVLVDGGVCPAANHMTIVDCFTPEARLVRTGLVHQRALSAALGTEIRTA</sequence>
<dbReference type="EMBL" id="BNBD01000004">
    <property type="protein sequence ID" value="GHF41812.1"/>
    <property type="molecule type" value="Genomic_DNA"/>
</dbReference>
<dbReference type="PROSITE" id="PS51163">
    <property type="entry name" value="YRDC"/>
    <property type="match status" value="1"/>
</dbReference>
<evidence type="ECO:0000256" key="4">
    <source>
        <dbReference type="ARBA" id="ARBA00022490"/>
    </source>
</evidence>
<accession>A0A919B3D5</accession>
<dbReference type="GO" id="GO:0061710">
    <property type="term" value="F:L-threonylcarbamoyladenylate synthase"/>
    <property type="evidence" value="ECO:0007669"/>
    <property type="project" value="UniProtKB-EC"/>
</dbReference>
<dbReference type="AlphaFoldDB" id="A0A919B3D5"/>
<evidence type="ECO:0000256" key="1">
    <source>
        <dbReference type="ARBA" id="ARBA00004496"/>
    </source>
</evidence>
<keyword evidence="6" id="KW-0819">tRNA processing</keyword>
<evidence type="ECO:0000259" key="12">
    <source>
        <dbReference type="PROSITE" id="PS51163"/>
    </source>
</evidence>
<dbReference type="GO" id="GO:0008033">
    <property type="term" value="P:tRNA processing"/>
    <property type="evidence" value="ECO:0007669"/>
    <property type="project" value="UniProtKB-KW"/>
</dbReference>
<dbReference type="GO" id="GO:0005524">
    <property type="term" value="F:ATP binding"/>
    <property type="evidence" value="ECO:0007669"/>
    <property type="project" value="UniProtKB-KW"/>
</dbReference>
<keyword evidence="14" id="KW-1185">Reference proteome</keyword>
<evidence type="ECO:0000313" key="13">
    <source>
        <dbReference type="EMBL" id="GHF41812.1"/>
    </source>
</evidence>
<dbReference type="Gene3D" id="3.90.870.10">
    <property type="entry name" value="DHBP synthase"/>
    <property type="match status" value="1"/>
</dbReference>
<evidence type="ECO:0000313" key="14">
    <source>
        <dbReference type="Proteomes" id="UP000638313"/>
    </source>
</evidence>
<evidence type="ECO:0000256" key="7">
    <source>
        <dbReference type="ARBA" id="ARBA00022695"/>
    </source>
</evidence>
<reference evidence="13" key="1">
    <citation type="journal article" date="2014" name="Int. J. Syst. Evol. Microbiol.">
        <title>Complete genome sequence of Corynebacterium casei LMG S-19264T (=DSM 44701T), isolated from a smear-ripened cheese.</title>
        <authorList>
            <consortium name="US DOE Joint Genome Institute (JGI-PGF)"/>
            <person name="Walter F."/>
            <person name="Albersmeier A."/>
            <person name="Kalinowski J."/>
            <person name="Ruckert C."/>
        </authorList>
    </citation>
    <scope>NUCLEOTIDE SEQUENCE</scope>
    <source>
        <strain evidence="13">JCM 4059</strain>
    </source>
</reference>
<dbReference type="InterPro" id="IPR017945">
    <property type="entry name" value="DHBP_synth_RibB-like_a/b_dom"/>
</dbReference>
<keyword evidence="5" id="KW-0808">Transferase</keyword>
<dbReference type="Proteomes" id="UP000638313">
    <property type="component" value="Unassembled WGS sequence"/>
</dbReference>
<evidence type="ECO:0000256" key="8">
    <source>
        <dbReference type="ARBA" id="ARBA00022741"/>
    </source>
</evidence>
<evidence type="ECO:0000256" key="11">
    <source>
        <dbReference type="ARBA" id="ARBA00048366"/>
    </source>
</evidence>
<comment type="caution">
    <text evidence="13">The sequence shown here is derived from an EMBL/GenBank/DDBJ whole genome shotgun (WGS) entry which is preliminary data.</text>
</comment>
<dbReference type="GO" id="GO:0005737">
    <property type="term" value="C:cytoplasm"/>
    <property type="evidence" value="ECO:0007669"/>
    <property type="project" value="UniProtKB-SubCell"/>
</dbReference>
<evidence type="ECO:0000256" key="2">
    <source>
        <dbReference type="ARBA" id="ARBA00007663"/>
    </source>
</evidence>
<dbReference type="InterPro" id="IPR050156">
    <property type="entry name" value="TC-AMP_synthase_SUA5"/>
</dbReference>
<comment type="similarity">
    <text evidence="2">Belongs to the SUA5 family.</text>
</comment>
<dbReference type="SUPFAM" id="SSF55821">
    <property type="entry name" value="YrdC/RibB"/>
    <property type="match status" value="1"/>
</dbReference>
<evidence type="ECO:0000256" key="5">
    <source>
        <dbReference type="ARBA" id="ARBA00022679"/>
    </source>
</evidence>
<dbReference type="RefSeq" id="WP_190129483.1">
    <property type="nucleotide sequence ID" value="NZ_BNBD01000004.1"/>
</dbReference>
<dbReference type="PANTHER" id="PTHR17490:SF16">
    <property type="entry name" value="THREONYLCARBAMOYL-AMP SYNTHASE"/>
    <property type="match status" value="1"/>
</dbReference>
<evidence type="ECO:0000256" key="10">
    <source>
        <dbReference type="ARBA" id="ARBA00029774"/>
    </source>
</evidence>
<proteinExistence type="inferred from homology"/>
<dbReference type="Pfam" id="PF01300">
    <property type="entry name" value="Sua5_yciO_yrdC"/>
    <property type="match status" value="1"/>
</dbReference>